<dbReference type="InterPro" id="IPR035474">
    <property type="entry name" value="SIS_Kpsf"/>
</dbReference>
<dbReference type="InterPro" id="IPR004800">
    <property type="entry name" value="KdsD/KpsF-type"/>
</dbReference>
<feature type="site" description="Catalytically relevant" evidence="6">
    <location>
        <position position="107"/>
    </location>
</feature>
<evidence type="ECO:0000256" key="7">
    <source>
        <dbReference type="PROSITE-ProRule" id="PRU00703"/>
    </source>
</evidence>
<evidence type="ECO:0000256" key="2">
    <source>
        <dbReference type="ARBA" id="ARBA00022737"/>
    </source>
</evidence>
<dbReference type="Gene3D" id="3.10.580.10">
    <property type="entry name" value="CBS-domain"/>
    <property type="match status" value="1"/>
</dbReference>
<feature type="domain" description="SIS" evidence="9">
    <location>
        <begin position="35"/>
        <end position="180"/>
    </location>
</feature>
<name>A0A254Q0G8_9BURK</name>
<feature type="domain" description="CBS" evidence="8">
    <location>
        <begin position="273"/>
        <end position="325"/>
    </location>
</feature>
<dbReference type="OrthoDB" id="9762536at2"/>
<evidence type="ECO:0000256" key="5">
    <source>
        <dbReference type="PIRSR" id="PIRSR004692-2"/>
    </source>
</evidence>
<dbReference type="PROSITE" id="PS51371">
    <property type="entry name" value="CBS"/>
    <property type="match status" value="2"/>
</dbReference>
<dbReference type="InterPro" id="IPR046342">
    <property type="entry name" value="CBS_dom_sf"/>
</dbReference>
<evidence type="ECO:0000256" key="1">
    <source>
        <dbReference type="ARBA" id="ARBA00008165"/>
    </source>
</evidence>
<organism evidence="10 11">
    <name type="scientific">Polynucleobacter aenigmaticus</name>
    <dbReference type="NCBI Taxonomy" id="1743164"/>
    <lineage>
        <taxon>Bacteria</taxon>
        <taxon>Pseudomonadati</taxon>
        <taxon>Pseudomonadota</taxon>
        <taxon>Betaproteobacteria</taxon>
        <taxon>Burkholderiales</taxon>
        <taxon>Burkholderiaceae</taxon>
        <taxon>Polynucleobacter</taxon>
    </lineage>
</organism>
<protein>
    <recommendedName>
        <fullName evidence="12">Arabinose-5-phosphate isomerase</fullName>
    </recommendedName>
</protein>
<feature type="binding site" evidence="5">
    <location>
        <position position="78"/>
    </location>
    <ligand>
        <name>Zn(2+)</name>
        <dbReference type="ChEBI" id="CHEBI:29105"/>
    </ligand>
</feature>
<dbReference type="GO" id="GO:0097367">
    <property type="term" value="F:carbohydrate derivative binding"/>
    <property type="evidence" value="ECO:0007669"/>
    <property type="project" value="InterPro"/>
</dbReference>
<dbReference type="AlphaFoldDB" id="A0A254Q0G8"/>
<keyword evidence="3 7" id="KW-0129">CBS domain</keyword>
<dbReference type="Gene3D" id="3.40.50.10490">
    <property type="entry name" value="Glucose-6-phosphate isomerase like protein, domain 1"/>
    <property type="match status" value="1"/>
</dbReference>
<evidence type="ECO:0000256" key="3">
    <source>
        <dbReference type="ARBA" id="ARBA00023122"/>
    </source>
</evidence>
<dbReference type="RefSeq" id="WP_088527023.1">
    <property type="nucleotide sequence ID" value="NZ_NGUO01000006.1"/>
</dbReference>
<dbReference type="GO" id="GO:0005975">
    <property type="term" value="P:carbohydrate metabolic process"/>
    <property type="evidence" value="ECO:0007669"/>
    <property type="project" value="InterPro"/>
</dbReference>
<evidence type="ECO:0000313" key="10">
    <source>
        <dbReference type="EMBL" id="OWS71988.1"/>
    </source>
</evidence>
<feature type="site" description="Catalytically relevant" evidence="6">
    <location>
        <position position="148"/>
    </location>
</feature>
<dbReference type="CDD" id="cd05014">
    <property type="entry name" value="SIS_Kpsf"/>
    <property type="match status" value="1"/>
</dbReference>
<dbReference type="GO" id="GO:1901135">
    <property type="term" value="P:carbohydrate derivative metabolic process"/>
    <property type="evidence" value="ECO:0007669"/>
    <property type="project" value="InterPro"/>
</dbReference>
<keyword evidence="5" id="KW-0862">Zinc</keyword>
<dbReference type="Pfam" id="PF01380">
    <property type="entry name" value="SIS"/>
    <property type="match status" value="1"/>
</dbReference>
<dbReference type="SUPFAM" id="SSF53697">
    <property type="entry name" value="SIS domain"/>
    <property type="match status" value="1"/>
</dbReference>
<dbReference type="Pfam" id="PF00571">
    <property type="entry name" value="CBS"/>
    <property type="match status" value="2"/>
</dbReference>
<dbReference type="PANTHER" id="PTHR42745">
    <property type="match status" value="1"/>
</dbReference>
<evidence type="ECO:0000259" key="9">
    <source>
        <dbReference type="PROSITE" id="PS51464"/>
    </source>
</evidence>
<dbReference type="SMART" id="SM00116">
    <property type="entry name" value="CBS"/>
    <property type="match status" value="2"/>
</dbReference>
<dbReference type="PROSITE" id="PS51464">
    <property type="entry name" value="SIS"/>
    <property type="match status" value="1"/>
</dbReference>
<evidence type="ECO:0008006" key="12">
    <source>
        <dbReference type="Google" id="ProtNLM"/>
    </source>
</evidence>
<proteinExistence type="inferred from homology"/>
<reference evidence="10 11" key="1">
    <citation type="submission" date="2017-05" db="EMBL/GenBank/DDBJ databases">
        <title>Polynucleobacter sp. MWH-K35W1 isolated from the permanently anoxic monimolimnion of a meromictic lake.</title>
        <authorList>
            <person name="Hahn M.W."/>
        </authorList>
    </citation>
    <scope>NUCLEOTIDE SEQUENCE [LARGE SCALE GENOMIC DNA]</scope>
    <source>
        <strain evidence="10 11">MWH-K35W1</strain>
    </source>
</reference>
<dbReference type="InterPro" id="IPR050986">
    <property type="entry name" value="GutQ/KpsF_isomerases"/>
</dbReference>
<feature type="domain" description="CBS" evidence="8">
    <location>
        <begin position="206"/>
        <end position="264"/>
    </location>
</feature>
<dbReference type="PIRSF" id="PIRSF004692">
    <property type="entry name" value="KdsD_KpsF"/>
    <property type="match status" value="1"/>
</dbReference>
<feature type="site" description="Catalytically relevant" evidence="6">
    <location>
        <position position="189"/>
    </location>
</feature>
<dbReference type="FunFam" id="3.40.50.10490:FF:000011">
    <property type="entry name" value="Arabinose 5-phosphate isomerase"/>
    <property type="match status" value="1"/>
</dbReference>
<evidence type="ECO:0000259" key="8">
    <source>
        <dbReference type="PROSITE" id="PS51371"/>
    </source>
</evidence>
<dbReference type="Proteomes" id="UP000198104">
    <property type="component" value="Unassembled WGS sequence"/>
</dbReference>
<dbReference type="InterPro" id="IPR001347">
    <property type="entry name" value="SIS_dom"/>
</dbReference>
<accession>A0A254Q0G8</accession>
<evidence type="ECO:0000256" key="4">
    <source>
        <dbReference type="PIRNR" id="PIRNR004692"/>
    </source>
</evidence>
<dbReference type="GO" id="GO:0019146">
    <property type="term" value="F:arabinose-5-phosphate isomerase activity"/>
    <property type="evidence" value="ECO:0007669"/>
    <property type="project" value="UniProtKB-ARBA"/>
</dbReference>
<dbReference type="EMBL" id="NGUO01000006">
    <property type="protein sequence ID" value="OWS71988.1"/>
    <property type="molecule type" value="Genomic_DNA"/>
</dbReference>
<gene>
    <name evidence="10" type="ORF">CBI30_03910</name>
</gene>
<keyword evidence="2" id="KW-0677">Repeat</keyword>
<dbReference type="GO" id="GO:0046872">
    <property type="term" value="F:metal ion binding"/>
    <property type="evidence" value="ECO:0007669"/>
    <property type="project" value="UniProtKB-KW"/>
</dbReference>
<dbReference type="InterPro" id="IPR000644">
    <property type="entry name" value="CBS_dom"/>
</dbReference>
<keyword evidence="5" id="KW-0479">Metal-binding</keyword>
<dbReference type="CDD" id="cd04604">
    <property type="entry name" value="CBS_pair_SIS_assoc"/>
    <property type="match status" value="1"/>
</dbReference>
<feature type="site" description="Catalytically relevant" evidence="6">
    <location>
        <position position="55"/>
    </location>
</feature>
<sequence length="325" mass="34926">MNSFNAVQVAREVLNIEIDALKHSCDSIGEEFIRAVNILSQASRSGRIIVMGMGKSGHVGKKMAATLASTGSPAFFVHPAEAGHGDLGMITKFDVVIAISQSGKSEELLRVIPYFKRNQIKLIAMTADLLSPLANFADEVICTDVPKEACPLGLAPTASTTLVLALGDALAICLLKKSNFKESDFAETHPHGALGRRLLLGVRDVMSEINDDLFVLPSTVIKAALIKMSRGEMGFIIVVDSDHRPIGVFTDGDLRRCLDRDIDIKTTQISDVMSCTFVSINHNQLAVAAVSLMELSKVSALPVLDQQGQLMGVISMRQLLQAGVV</sequence>
<comment type="similarity">
    <text evidence="1 4">Belongs to the SIS family. GutQ/KpsF subfamily.</text>
</comment>
<comment type="caution">
    <text evidence="10">The sequence shown here is derived from an EMBL/GenBank/DDBJ whole genome shotgun (WGS) entry which is preliminary data.</text>
</comment>
<evidence type="ECO:0000256" key="6">
    <source>
        <dbReference type="PIRSR" id="PIRSR004692-3"/>
    </source>
</evidence>
<dbReference type="NCBIfam" id="TIGR00393">
    <property type="entry name" value="kpsF"/>
    <property type="match status" value="1"/>
</dbReference>
<dbReference type="PANTHER" id="PTHR42745:SF1">
    <property type="entry name" value="ARABINOSE 5-PHOSPHATE ISOMERASE KDSD"/>
    <property type="match status" value="1"/>
</dbReference>
<dbReference type="InterPro" id="IPR046348">
    <property type="entry name" value="SIS_dom_sf"/>
</dbReference>
<evidence type="ECO:0000313" key="11">
    <source>
        <dbReference type="Proteomes" id="UP000198104"/>
    </source>
</evidence>
<keyword evidence="11" id="KW-1185">Reference proteome</keyword>